<sequence>MSTPALSAAELALPCHHYAAGRCRSCTWLETPYAAQLRTKQEHAEGVLLQWREIDWLPPQVSPAGGFRNKAKLVVTGTSEQPVLGIWNPVTGGVDLRDCPLHDAGITAALPTLAELVARARLTPYDIEARRGELKHLLVTISPDGELMVRFVLRSTEAVPRLRKHLAWLTEQLPQVRVVSVNLQPEPKAVIEGPEEDVLTDQATLPMRLGAVTLHLRPQSFFQTNTAVAQALYARARSWVDELAPSSLWDLYCGVGGFALHLAGEGREAVGVEISAEAVRSAAHSAAEAGVTAEFIAADATAHVLAQDPAAAPDLVVVNPPRRGIGTDLAGWLERARTPYVVYSSCNVDTLRRDLETMPSLAPVRAQVLDMFPHTAHTEVLTLLVRRT</sequence>
<dbReference type="InterPro" id="IPR041698">
    <property type="entry name" value="Methyltransf_25"/>
</dbReference>
<feature type="binding site" evidence="4">
    <location>
        <position position="319"/>
    </location>
    <ligand>
        <name>S-adenosyl-L-methionine</name>
        <dbReference type="ChEBI" id="CHEBI:59789"/>
    </ligand>
</feature>
<dbReference type="PROSITE" id="PS51687">
    <property type="entry name" value="SAM_MT_RNA_M5U"/>
    <property type="match status" value="1"/>
</dbReference>
<dbReference type="Gene3D" id="2.40.50.1070">
    <property type="match status" value="1"/>
</dbReference>
<evidence type="ECO:0000256" key="2">
    <source>
        <dbReference type="ARBA" id="ARBA00022679"/>
    </source>
</evidence>
<comment type="caution">
    <text evidence="7">The sequence shown here is derived from an EMBL/GenBank/DDBJ whole genome shotgun (WGS) entry which is preliminary data.</text>
</comment>
<feature type="binding site" evidence="4">
    <location>
        <position position="252"/>
    </location>
    <ligand>
        <name>S-adenosyl-L-methionine</name>
        <dbReference type="ChEBI" id="CHEBI:59789"/>
    </ligand>
</feature>
<evidence type="ECO:0000259" key="6">
    <source>
        <dbReference type="Pfam" id="PF13649"/>
    </source>
</evidence>
<protein>
    <submittedName>
        <fullName evidence="7">23S rRNA (Uracil747-C5)-methyltransferase</fullName>
        <ecNumber evidence="7">2.1.1.189</ecNumber>
    </submittedName>
</protein>
<dbReference type="Proteomes" id="UP001240447">
    <property type="component" value="Unassembled WGS sequence"/>
</dbReference>
<feature type="domain" description="Methyltransferase" evidence="6">
    <location>
        <begin position="250"/>
        <end position="317"/>
    </location>
</feature>
<keyword evidence="3 4" id="KW-0949">S-adenosyl-L-methionine</keyword>
<dbReference type="PANTHER" id="PTHR11061:SF30">
    <property type="entry name" value="TRNA (URACIL(54)-C(5))-METHYLTRANSFERASE"/>
    <property type="match status" value="1"/>
</dbReference>
<dbReference type="RefSeq" id="WP_246360117.1">
    <property type="nucleotide sequence ID" value="NZ_CCXJ01000083.1"/>
</dbReference>
<dbReference type="GO" id="GO:0032259">
    <property type="term" value="P:methylation"/>
    <property type="evidence" value="ECO:0007669"/>
    <property type="project" value="UniProtKB-KW"/>
</dbReference>
<dbReference type="PROSITE" id="PS01230">
    <property type="entry name" value="TRMA_1"/>
    <property type="match status" value="1"/>
</dbReference>
<feature type="binding site" evidence="4">
    <location>
        <position position="273"/>
    </location>
    <ligand>
        <name>S-adenosyl-L-methionine</name>
        <dbReference type="ChEBI" id="CHEBI:59789"/>
    </ligand>
</feature>
<organism evidence="7 8">
    <name type="scientific">Nocardioides massiliensis</name>
    <dbReference type="NCBI Taxonomy" id="1325935"/>
    <lineage>
        <taxon>Bacteria</taxon>
        <taxon>Bacillati</taxon>
        <taxon>Actinomycetota</taxon>
        <taxon>Actinomycetes</taxon>
        <taxon>Propionibacteriales</taxon>
        <taxon>Nocardioidaceae</taxon>
        <taxon>Nocardioides</taxon>
    </lineage>
</organism>
<accession>A0ABT9NST8</accession>
<dbReference type="InterPro" id="IPR029063">
    <property type="entry name" value="SAM-dependent_MTases_sf"/>
</dbReference>
<gene>
    <name evidence="7" type="ORF">J2S59_003190</name>
</gene>
<evidence type="ECO:0000313" key="7">
    <source>
        <dbReference type="EMBL" id="MDP9823381.1"/>
    </source>
</evidence>
<evidence type="ECO:0000313" key="8">
    <source>
        <dbReference type="Proteomes" id="UP001240447"/>
    </source>
</evidence>
<dbReference type="Gene3D" id="3.40.50.150">
    <property type="entry name" value="Vaccinia Virus protein VP39"/>
    <property type="match status" value="1"/>
</dbReference>
<evidence type="ECO:0000256" key="1">
    <source>
        <dbReference type="ARBA" id="ARBA00022603"/>
    </source>
</evidence>
<dbReference type="InterPro" id="IPR030391">
    <property type="entry name" value="MeTrfase_TrmA_CS"/>
</dbReference>
<dbReference type="GO" id="GO:0008168">
    <property type="term" value="F:methyltransferase activity"/>
    <property type="evidence" value="ECO:0007669"/>
    <property type="project" value="UniProtKB-KW"/>
</dbReference>
<dbReference type="SUPFAM" id="SSF53335">
    <property type="entry name" value="S-adenosyl-L-methionine-dependent methyltransferases"/>
    <property type="match status" value="1"/>
</dbReference>
<dbReference type="Pfam" id="PF13649">
    <property type="entry name" value="Methyltransf_25"/>
    <property type="match status" value="1"/>
</dbReference>
<dbReference type="NCBIfam" id="TIGR00479">
    <property type="entry name" value="rumA"/>
    <property type="match status" value="1"/>
</dbReference>
<dbReference type="PANTHER" id="PTHR11061">
    <property type="entry name" value="RNA M5U METHYLTRANSFERASE"/>
    <property type="match status" value="1"/>
</dbReference>
<evidence type="ECO:0000256" key="3">
    <source>
        <dbReference type="ARBA" id="ARBA00022691"/>
    </source>
</evidence>
<dbReference type="InterPro" id="IPR010280">
    <property type="entry name" value="U5_MeTrfase_fam"/>
</dbReference>
<keyword evidence="8" id="KW-1185">Reference proteome</keyword>
<comment type="similarity">
    <text evidence="4">Belongs to the class I-like SAM-binding methyltransferase superfamily. RNA M5U methyltransferase family.</text>
</comment>
<keyword evidence="2 4" id="KW-0808">Transferase</keyword>
<feature type="binding site" evidence="4">
    <location>
        <position position="223"/>
    </location>
    <ligand>
        <name>S-adenosyl-L-methionine</name>
        <dbReference type="ChEBI" id="CHEBI:59789"/>
    </ligand>
</feature>
<reference evidence="7 8" key="1">
    <citation type="submission" date="2023-07" db="EMBL/GenBank/DDBJ databases">
        <title>Sequencing the genomes of 1000 actinobacteria strains.</title>
        <authorList>
            <person name="Klenk H.-P."/>
        </authorList>
    </citation>
    <scope>NUCLEOTIDE SEQUENCE [LARGE SCALE GENOMIC DNA]</scope>
    <source>
        <strain evidence="7 8">GD13</strain>
    </source>
</reference>
<proteinExistence type="inferred from homology"/>
<dbReference type="EMBL" id="JAUSQM010000001">
    <property type="protein sequence ID" value="MDP9823381.1"/>
    <property type="molecule type" value="Genomic_DNA"/>
</dbReference>
<dbReference type="InterPro" id="IPR030390">
    <property type="entry name" value="MeTrfase_TrmA_AS"/>
</dbReference>
<name>A0ABT9NST8_9ACTN</name>
<evidence type="ECO:0000256" key="5">
    <source>
        <dbReference type="PROSITE-ProRule" id="PRU10015"/>
    </source>
</evidence>
<dbReference type="EC" id="2.1.1.189" evidence="7"/>
<feature type="active site" evidence="5">
    <location>
        <position position="346"/>
    </location>
</feature>
<dbReference type="CDD" id="cd02440">
    <property type="entry name" value="AdoMet_MTases"/>
    <property type="match status" value="1"/>
</dbReference>
<keyword evidence="1 4" id="KW-0489">Methyltransferase</keyword>
<feature type="active site" description="Nucleophile" evidence="4">
    <location>
        <position position="346"/>
    </location>
</feature>
<dbReference type="NCBIfam" id="NF002909">
    <property type="entry name" value="PRK03522.2-1"/>
    <property type="match status" value="1"/>
</dbReference>
<evidence type="ECO:0000256" key="4">
    <source>
        <dbReference type="PROSITE-ProRule" id="PRU01024"/>
    </source>
</evidence>
<dbReference type="PROSITE" id="PS01231">
    <property type="entry name" value="TRMA_2"/>
    <property type="match status" value="1"/>
</dbReference>